<evidence type="ECO:0000313" key="2">
    <source>
        <dbReference type="EMBL" id="RSL99849.1"/>
    </source>
</evidence>
<accession>A0A428TCS8</accession>
<proteinExistence type="predicted"/>
<sequence length="66" mass="6848">MRETLGMPIGTHGASVTMPPWEVPSKYTGFNAAVATCDSRIPNNASGIAKNSPVSESSVMSSPPAR</sequence>
<evidence type="ECO:0000313" key="3">
    <source>
        <dbReference type="Proteomes" id="UP000287144"/>
    </source>
</evidence>
<reference evidence="2 3" key="1">
    <citation type="submission" date="2017-06" db="EMBL/GenBank/DDBJ databases">
        <title>Comparative genomic analysis of Ambrosia Fusariam Clade fungi.</title>
        <authorList>
            <person name="Stajich J.E."/>
            <person name="Carrillo J."/>
            <person name="Kijimoto T."/>
            <person name="Eskalen A."/>
            <person name="O'Donnell K."/>
            <person name="Kasson M."/>
        </authorList>
    </citation>
    <scope>NUCLEOTIDE SEQUENCE [LARGE SCALE GENOMIC DNA]</scope>
    <source>
        <strain evidence="2 3">NRRL62579</strain>
    </source>
</reference>
<name>A0A428TCS8_9HYPO</name>
<feature type="region of interest" description="Disordered" evidence="1">
    <location>
        <begin position="41"/>
        <end position="66"/>
    </location>
</feature>
<comment type="caution">
    <text evidence="2">The sequence shown here is derived from an EMBL/GenBank/DDBJ whole genome shotgun (WGS) entry which is preliminary data.</text>
</comment>
<protein>
    <submittedName>
        <fullName evidence="2">Uncharacterized protein</fullName>
    </submittedName>
</protein>
<gene>
    <name evidence="2" type="ORF">CEP52_009508</name>
</gene>
<feature type="compositionally biased region" description="Low complexity" evidence="1">
    <location>
        <begin position="52"/>
        <end position="66"/>
    </location>
</feature>
<organism evidence="2 3">
    <name type="scientific">Fusarium oligoseptatum</name>
    <dbReference type="NCBI Taxonomy" id="2604345"/>
    <lineage>
        <taxon>Eukaryota</taxon>
        <taxon>Fungi</taxon>
        <taxon>Dikarya</taxon>
        <taxon>Ascomycota</taxon>
        <taxon>Pezizomycotina</taxon>
        <taxon>Sordariomycetes</taxon>
        <taxon>Hypocreomycetidae</taxon>
        <taxon>Hypocreales</taxon>
        <taxon>Nectriaceae</taxon>
        <taxon>Fusarium</taxon>
        <taxon>Fusarium solani species complex</taxon>
    </lineage>
</organism>
<dbReference type="EMBL" id="NKCK01000100">
    <property type="protein sequence ID" value="RSL99849.1"/>
    <property type="molecule type" value="Genomic_DNA"/>
</dbReference>
<evidence type="ECO:0000256" key="1">
    <source>
        <dbReference type="SAM" id="MobiDB-lite"/>
    </source>
</evidence>
<keyword evidence="3" id="KW-1185">Reference proteome</keyword>
<dbReference type="Proteomes" id="UP000287144">
    <property type="component" value="Unassembled WGS sequence"/>
</dbReference>
<dbReference type="AlphaFoldDB" id="A0A428TCS8"/>